<dbReference type="RefSeq" id="WP_249313418.1">
    <property type="nucleotide sequence ID" value="NZ_JACRSU010000004.1"/>
</dbReference>
<organism evidence="2 3">
    <name type="scientific">Congzhengia minquanensis</name>
    <dbReference type="NCBI Taxonomy" id="2763657"/>
    <lineage>
        <taxon>Bacteria</taxon>
        <taxon>Bacillati</taxon>
        <taxon>Bacillota</taxon>
        <taxon>Clostridia</taxon>
        <taxon>Eubacteriales</taxon>
        <taxon>Oscillospiraceae</taxon>
        <taxon>Congzhengia</taxon>
    </lineage>
</organism>
<accession>A0A926DLV5</accession>
<dbReference type="SUPFAM" id="SSF49785">
    <property type="entry name" value="Galactose-binding domain-like"/>
    <property type="match status" value="1"/>
</dbReference>
<keyword evidence="1" id="KW-0732">Signal</keyword>
<name>A0A926DLV5_9FIRM</name>
<comment type="caution">
    <text evidence="2">The sequence shown here is derived from an EMBL/GenBank/DDBJ whole genome shotgun (WGS) entry which is preliminary data.</text>
</comment>
<sequence>MRTMQKCLSSFLAVSVILMSLLIPMAAAADECKIETAGNAVRIIPTNTSFTKDTAREFIFTVPEAGDYAVFFSQTAAKNDYTVTFTPTAGGETVLFNTGKTSEQSGNNYSYIRVGAAGGAKSASSTLPAGECTIAITPTVADAVINYIDIRCTTISVDGSKQAIYPSDYNAYANVGSPGHVNGMINNANTKVPGYTYVSDYNSDSFTAKRTDDRYIHVNGGVTVTYKLNVQKAGNYAVMVDQRFYSYNAKADESTNNRTGSMVLALDGEQVYTKSDTIIVKGNGGTTDDGTREWHIVNMALTEGPHEITYKMNTLGSYFYHFTIEELTEYNDKVVTVDNNLTRIESDASAKTIAAGTTRNFEFTVPVTGSYIFATQHPKTFSGKISATVRNQSTLETTEIYNGTWADDQNSKYAKIGDSKTQPVMLEAGVAYELSITPDTELTADFVDVLRTEIPIDGKTAIPPQYITDSNLTLTHLNSDDTTGTVIPSEGYTLVGDYRSQELASPSEGTLIGVYMNNNGSYASYTLDVQTPGYYKFDIAAGHWQSEDLTGKLFFAINGAGFGSDTYSATAAVKNDTLSTPAIYLGTGKQTLTVTNKSGNGCGMYLKYLLAEPASAGTGIVDATELPATVVPNLASDFTGLIGADGMALDNGQSISWNIETTEIAADLRLLSGTIPEGAQVSVKIDDAAAETVLLSQLGVLFESKSFTAGTHVLTIQSLTDGVVLGQLNLCEHKEPVQIVAGAARTKTDLTNGLLLSGSGSLEAAAGTLNPSSCYLITFDIADQGYYTVYVNATILQCSYKAYFDGVDVTNKWYYATGSNSTEPAKSAQDKKLAVPMQLDAGQHTFILESLEGYTANLSSQIELRRVDGPLYADVSSGERVIPAWDFISSNVTTDGWWFAHQYTQGAQMDKTAKGYEDFVVRNVVLDSASGNQGWTYSVTVPEDGLYDFGFYHSNATSGVRVTVDDNPEVIYRPTSASTVTKFNAPDPMFLTAGTHTVTVRKESVAGTLRFNGLSFTKRSSVTVDEKSHSAQVCVGFEIAVTGKVVTALYSGPELVGISITDAANAKDVNVQVKNLSATPDSAKVMVWRDLDNVEPLMKNITFSADTQEWIAIK</sequence>
<dbReference type="InterPro" id="IPR008979">
    <property type="entry name" value="Galactose-bd-like_sf"/>
</dbReference>
<evidence type="ECO:0008006" key="4">
    <source>
        <dbReference type="Google" id="ProtNLM"/>
    </source>
</evidence>
<keyword evidence="3" id="KW-1185">Reference proteome</keyword>
<dbReference type="AlphaFoldDB" id="A0A926DLV5"/>
<feature type="signal peptide" evidence="1">
    <location>
        <begin position="1"/>
        <end position="29"/>
    </location>
</feature>
<dbReference type="Gene3D" id="2.60.120.260">
    <property type="entry name" value="Galactose-binding domain-like"/>
    <property type="match status" value="2"/>
</dbReference>
<gene>
    <name evidence="2" type="ORF">H8698_10265</name>
</gene>
<evidence type="ECO:0000313" key="2">
    <source>
        <dbReference type="EMBL" id="MBC8541360.1"/>
    </source>
</evidence>
<protein>
    <recommendedName>
        <fullName evidence="4">PA14 domain-containing protein</fullName>
    </recommendedName>
</protein>
<dbReference type="Proteomes" id="UP000611762">
    <property type="component" value="Unassembled WGS sequence"/>
</dbReference>
<evidence type="ECO:0000256" key="1">
    <source>
        <dbReference type="SAM" id="SignalP"/>
    </source>
</evidence>
<reference evidence="2" key="1">
    <citation type="submission" date="2020-08" db="EMBL/GenBank/DDBJ databases">
        <title>Genome public.</title>
        <authorList>
            <person name="Liu C."/>
            <person name="Sun Q."/>
        </authorList>
    </citation>
    <scope>NUCLEOTIDE SEQUENCE</scope>
    <source>
        <strain evidence="2">H8</strain>
    </source>
</reference>
<feature type="chain" id="PRO_5037793868" description="PA14 domain-containing protein" evidence="1">
    <location>
        <begin position="30"/>
        <end position="1114"/>
    </location>
</feature>
<proteinExistence type="predicted"/>
<dbReference type="EMBL" id="JACRSU010000004">
    <property type="protein sequence ID" value="MBC8541360.1"/>
    <property type="molecule type" value="Genomic_DNA"/>
</dbReference>
<evidence type="ECO:0000313" key="3">
    <source>
        <dbReference type="Proteomes" id="UP000611762"/>
    </source>
</evidence>